<organism evidence="2 3">
    <name type="scientific">Suillus plorans</name>
    <dbReference type="NCBI Taxonomy" id="116603"/>
    <lineage>
        <taxon>Eukaryota</taxon>
        <taxon>Fungi</taxon>
        <taxon>Dikarya</taxon>
        <taxon>Basidiomycota</taxon>
        <taxon>Agaricomycotina</taxon>
        <taxon>Agaricomycetes</taxon>
        <taxon>Agaricomycetidae</taxon>
        <taxon>Boletales</taxon>
        <taxon>Suillineae</taxon>
        <taxon>Suillaceae</taxon>
        <taxon>Suillus</taxon>
    </lineage>
</organism>
<dbReference type="RefSeq" id="XP_041153376.1">
    <property type="nucleotide sequence ID" value="XM_041309493.1"/>
</dbReference>
<dbReference type="EMBL" id="JABBWE010000101">
    <property type="protein sequence ID" value="KAG1785893.1"/>
    <property type="molecule type" value="Genomic_DNA"/>
</dbReference>
<feature type="region of interest" description="Disordered" evidence="1">
    <location>
        <begin position="76"/>
        <end position="120"/>
    </location>
</feature>
<feature type="region of interest" description="Disordered" evidence="1">
    <location>
        <begin position="233"/>
        <end position="263"/>
    </location>
</feature>
<evidence type="ECO:0000256" key="1">
    <source>
        <dbReference type="SAM" id="MobiDB-lite"/>
    </source>
</evidence>
<evidence type="ECO:0000313" key="3">
    <source>
        <dbReference type="Proteomes" id="UP000719766"/>
    </source>
</evidence>
<reference evidence="2" key="1">
    <citation type="journal article" date="2020" name="New Phytol.">
        <title>Comparative genomics reveals dynamic genome evolution in host specialist ectomycorrhizal fungi.</title>
        <authorList>
            <person name="Lofgren L.A."/>
            <person name="Nguyen N.H."/>
            <person name="Vilgalys R."/>
            <person name="Ruytinx J."/>
            <person name="Liao H.L."/>
            <person name="Branco S."/>
            <person name="Kuo A."/>
            <person name="LaButti K."/>
            <person name="Lipzen A."/>
            <person name="Andreopoulos W."/>
            <person name="Pangilinan J."/>
            <person name="Riley R."/>
            <person name="Hundley H."/>
            <person name="Na H."/>
            <person name="Barry K."/>
            <person name="Grigoriev I.V."/>
            <person name="Stajich J.E."/>
            <person name="Kennedy P.G."/>
        </authorList>
    </citation>
    <scope>NUCLEOTIDE SEQUENCE</scope>
    <source>
        <strain evidence="2">S12</strain>
    </source>
</reference>
<dbReference type="OrthoDB" id="2670009at2759"/>
<dbReference type="AlphaFoldDB" id="A0A9P7AC38"/>
<sequence length="263" mass="28391">MKPPSLLDNNKLVTAYSHALKAITALLTRAGVFLISLGIDGHIVSRGIASLADSLKELQGIVVMIEEWVDHAIGSQKSENDAQADPVESGRKEEDVAALPRTPPRSTHMNKSTCLRPNPTTPSPVAPYGVSIPWSAFPQSSPQTTSLFRRGIQHTPLSIQNAPALFNHTRAIPTPQTPARTLGLFGSPMTSNVTTPLVYGRHLSSIDTPRQIPPLFWRPAPKTHAIKLMVPDSARHRKKAGKENEEEVAVASASSKSIPSLFG</sequence>
<dbReference type="GeneID" id="64603257"/>
<protein>
    <submittedName>
        <fullName evidence="2">Uncharacterized protein</fullName>
    </submittedName>
</protein>
<feature type="compositionally biased region" description="Polar residues" evidence="1">
    <location>
        <begin position="104"/>
        <end position="115"/>
    </location>
</feature>
<proteinExistence type="predicted"/>
<accession>A0A9P7AC38</accession>
<comment type="caution">
    <text evidence="2">The sequence shown here is derived from an EMBL/GenBank/DDBJ whole genome shotgun (WGS) entry which is preliminary data.</text>
</comment>
<evidence type="ECO:0000313" key="2">
    <source>
        <dbReference type="EMBL" id="KAG1785893.1"/>
    </source>
</evidence>
<gene>
    <name evidence="2" type="ORF">HD556DRAFT_1531308</name>
</gene>
<name>A0A9P7AC38_9AGAM</name>
<keyword evidence="3" id="KW-1185">Reference proteome</keyword>
<dbReference type="Proteomes" id="UP000719766">
    <property type="component" value="Unassembled WGS sequence"/>
</dbReference>